<dbReference type="EMBL" id="CACVBY010000128">
    <property type="protein sequence ID" value="CAA7392614.1"/>
    <property type="molecule type" value="Genomic_DNA"/>
</dbReference>
<evidence type="ECO:0000313" key="2">
    <source>
        <dbReference type="Proteomes" id="UP000445309"/>
    </source>
</evidence>
<name>A0A6N4XT14_9FLAO</name>
<keyword evidence="2" id="KW-1185">Reference proteome</keyword>
<dbReference type="AlphaFoldDB" id="A0A6N4XT14"/>
<gene>
    <name evidence="1" type="ORF">CHRY9393_03339</name>
</gene>
<protein>
    <submittedName>
        <fullName evidence="1">Uncharacterized protein</fullName>
    </submittedName>
</protein>
<accession>A0A6N4XT14</accession>
<reference evidence="1 2" key="1">
    <citation type="submission" date="2020-01" db="EMBL/GenBank/DDBJ databases">
        <authorList>
            <person name="Rodrigo-Torres L."/>
            <person name="Arahal R. D."/>
            <person name="Lucena T."/>
        </authorList>
    </citation>
    <scope>NUCLEOTIDE SEQUENCE [LARGE SCALE GENOMIC DNA]</scope>
    <source>
        <strain evidence="1 2">CECT 9393</strain>
    </source>
</reference>
<proteinExistence type="predicted"/>
<organism evidence="1 2">
    <name type="scientific">Chryseobacterium fistulae</name>
    <dbReference type="NCBI Taxonomy" id="2675058"/>
    <lineage>
        <taxon>Bacteria</taxon>
        <taxon>Pseudomonadati</taxon>
        <taxon>Bacteroidota</taxon>
        <taxon>Flavobacteriia</taxon>
        <taxon>Flavobacteriales</taxon>
        <taxon>Weeksellaceae</taxon>
        <taxon>Chryseobacterium group</taxon>
        <taxon>Chryseobacterium</taxon>
    </lineage>
</organism>
<dbReference type="Proteomes" id="UP000445309">
    <property type="component" value="Unassembled WGS sequence"/>
</dbReference>
<sequence length="129" mass="15159">MAYEQSAYRIWRLKKYKPSYKYIKYLKQGVISVGFTDIGLEDIMSSFSPFGGVLQEQGYVKIPVSEERGCRDFSLWKQSFREEKNTDQEIEKQLLSFPLERKSPMEAYVFLQKLQSDLRTPHFSPSTLP</sequence>
<evidence type="ECO:0000313" key="1">
    <source>
        <dbReference type="EMBL" id="CAA7392614.1"/>
    </source>
</evidence>